<feature type="domain" description="Replication initiation protein-like C-terminal" evidence="1">
    <location>
        <begin position="4"/>
        <end position="129"/>
    </location>
</feature>
<dbReference type="Pfam" id="PF02486">
    <property type="entry name" value="Rep_trans"/>
    <property type="match status" value="1"/>
</dbReference>
<dbReference type="GO" id="GO:0003743">
    <property type="term" value="F:translation initiation factor activity"/>
    <property type="evidence" value="ECO:0007669"/>
    <property type="project" value="UniProtKB-KW"/>
</dbReference>
<evidence type="ECO:0000259" key="1">
    <source>
        <dbReference type="Pfam" id="PF02486"/>
    </source>
</evidence>
<comment type="caution">
    <text evidence="2">The sequence shown here is derived from an EMBL/GenBank/DDBJ whole genome shotgun (WGS) entry which is preliminary data.</text>
</comment>
<dbReference type="STRING" id="1032488.HMPREF9371_0277"/>
<keyword evidence="2" id="KW-0648">Protein biosynthesis</keyword>
<evidence type="ECO:0000313" key="3">
    <source>
        <dbReference type="Proteomes" id="UP000003019"/>
    </source>
</evidence>
<accession>G4CF88</accession>
<name>G4CF88_9NEIS</name>
<dbReference type="EMBL" id="AGAY01000008">
    <property type="protein sequence ID" value="EGY53532.1"/>
    <property type="molecule type" value="Genomic_DNA"/>
</dbReference>
<keyword evidence="2" id="KW-0396">Initiation factor</keyword>
<dbReference type="InterPro" id="IPR003491">
    <property type="entry name" value="REP-like_C"/>
</dbReference>
<reference evidence="2 3" key="1">
    <citation type="submission" date="2011-05" db="EMBL/GenBank/DDBJ databases">
        <authorList>
            <person name="Muzny D."/>
            <person name="Qin X."/>
            <person name="Deng J."/>
            <person name="Jiang H."/>
            <person name="Liu Y."/>
            <person name="Qu J."/>
            <person name="Song X.-Z."/>
            <person name="Zhang L."/>
            <person name="Thornton R."/>
            <person name="Coyle M."/>
            <person name="Francisco L."/>
            <person name="Jackson L."/>
            <person name="Javaid M."/>
            <person name="Korchina V."/>
            <person name="Kovar C."/>
            <person name="Mata R."/>
            <person name="Mathew T."/>
            <person name="Ngo R."/>
            <person name="Nguyen L."/>
            <person name="Nguyen N."/>
            <person name="Okwuonu G."/>
            <person name="Ongeri F."/>
            <person name="Pham C."/>
            <person name="Simmons D."/>
            <person name="Wilczek-Boney K."/>
            <person name="Hale W."/>
            <person name="Jakkamsetti A."/>
            <person name="Pham P."/>
            <person name="Ruth R."/>
            <person name="San Lucas F."/>
            <person name="Warren J."/>
            <person name="Zhang J."/>
            <person name="Zhao Z."/>
            <person name="Zhou C."/>
            <person name="Zhu D."/>
            <person name="Lee S."/>
            <person name="Bess C."/>
            <person name="Blankenburg K."/>
            <person name="Forbes L."/>
            <person name="Fu Q."/>
            <person name="Gubbala S."/>
            <person name="Hirani K."/>
            <person name="Jayaseelan J.C."/>
            <person name="Lara F."/>
            <person name="Munidasa M."/>
            <person name="Palculict T."/>
            <person name="Patil S."/>
            <person name="Pu L.-L."/>
            <person name="Saada N."/>
            <person name="Tang L."/>
            <person name="Weissenberger G."/>
            <person name="Zhu Y."/>
            <person name="Hemphill L."/>
            <person name="Shang Y."/>
            <person name="Youmans B."/>
            <person name="Ayvaz T."/>
            <person name="Ross M."/>
            <person name="Santibanez J."/>
            <person name="Aqrawi P."/>
            <person name="Gross S."/>
            <person name="Joshi V."/>
            <person name="Fowler G."/>
            <person name="Nazareth L."/>
            <person name="Reid J."/>
            <person name="Worley K."/>
            <person name="Petrosino J."/>
            <person name="Highlander S."/>
            <person name="Gibbs R."/>
        </authorList>
    </citation>
    <scope>NUCLEOTIDE SEQUENCE [LARGE SCALE GENOMIC DNA]</scope>
    <source>
        <strain evidence="2 3">871</strain>
    </source>
</reference>
<protein>
    <submittedName>
        <fullName evidence="2">Replication initiation factor</fullName>
    </submittedName>
</protein>
<proteinExistence type="predicted"/>
<sequence>MDQVKITRCDVAHDFFGGQYTPEQAYADYRCLLYRNGKQPKCEKRGTAWENEDGSGKTLYIGSRYGAKLARIYEKGRQLGDKASRWVRFEVEFRAHDYEIPTDILIYPGEYLCGAYPVGARLFQNSAKRKITKQARKGLTVQRAAYFPRLQAGAFVRYQHDLGRTDGEIVRMLIAPPGKYPKGLHPLDEDCTAHSILSPSAQGMPKTGRSEPVSVGLWTAAVLYLKYLIGSLHGLCW</sequence>
<dbReference type="Proteomes" id="UP000003019">
    <property type="component" value="Unassembled WGS sequence"/>
</dbReference>
<dbReference type="HOGENOM" id="CLU_1169671_0_0_4"/>
<gene>
    <name evidence="2" type="ORF">HMPREF9371_0277</name>
</gene>
<dbReference type="AlphaFoldDB" id="G4CF88"/>
<organism evidence="2 3">
    <name type="scientific">Neisseria shayeganii 871</name>
    <dbReference type="NCBI Taxonomy" id="1032488"/>
    <lineage>
        <taxon>Bacteria</taxon>
        <taxon>Pseudomonadati</taxon>
        <taxon>Pseudomonadota</taxon>
        <taxon>Betaproteobacteria</taxon>
        <taxon>Neisseriales</taxon>
        <taxon>Neisseriaceae</taxon>
        <taxon>Neisseria</taxon>
    </lineage>
</organism>
<keyword evidence="3" id="KW-1185">Reference proteome</keyword>
<evidence type="ECO:0000313" key="2">
    <source>
        <dbReference type="EMBL" id="EGY53532.1"/>
    </source>
</evidence>